<accession>A0A4U6QKZ5</accession>
<dbReference type="GO" id="GO:0016682">
    <property type="term" value="F:oxidoreductase activity, acting on diphenols and related substances as donors, oxygen as acceptor"/>
    <property type="evidence" value="ECO:0007669"/>
    <property type="project" value="TreeGrafter"/>
</dbReference>
<feature type="transmembrane region" description="Helical" evidence="13">
    <location>
        <begin position="6"/>
        <end position="35"/>
    </location>
</feature>
<keyword evidence="10" id="KW-0408">Iron</keyword>
<dbReference type="EMBL" id="SZZH01000001">
    <property type="protein sequence ID" value="TKV61200.1"/>
    <property type="molecule type" value="Genomic_DNA"/>
</dbReference>
<evidence type="ECO:0000256" key="4">
    <source>
        <dbReference type="ARBA" id="ARBA00022475"/>
    </source>
</evidence>
<dbReference type="PIRSF" id="PIRSF000267">
    <property type="entry name" value="Cyt_oxidse_sub2"/>
    <property type="match status" value="1"/>
</dbReference>
<evidence type="ECO:0000256" key="11">
    <source>
        <dbReference type="ARBA" id="ARBA00023136"/>
    </source>
</evidence>
<evidence type="ECO:0000256" key="2">
    <source>
        <dbReference type="ARBA" id="ARBA00007543"/>
    </source>
</evidence>
<evidence type="ECO:0000256" key="3">
    <source>
        <dbReference type="ARBA" id="ARBA00022448"/>
    </source>
</evidence>
<keyword evidence="6 13" id="KW-0812">Transmembrane</keyword>
<feature type="region of interest" description="Disordered" evidence="12">
    <location>
        <begin position="326"/>
        <end position="351"/>
    </location>
</feature>
<feature type="transmembrane region" description="Helical" evidence="13">
    <location>
        <begin position="155"/>
        <end position="178"/>
    </location>
</feature>
<keyword evidence="3" id="KW-0813">Transport</keyword>
<keyword evidence="9 13" id="KW-1133">Transmembrane helix</keyword>
<dbReference type="InterPro" id="IPR003317">
    <property type="entry name" value="Cyt-d_oxidase_su2"/>
</dbReference>
<dbReference type="NCBIfam" id="TIGR00203">
    <property type="entry name" value="cydB"/>
    <property type="match status" value="1"/>
</dbReference>
<reference evidence="14 15" key="1">
    <citation type="submission" date="2019-05" db="EMBL/GenBank/DDBJ databases">
        <title>Nakamurella sp. N5BH11, whole genome shotgun sequence.</title>
        <authorList>
            <person name="Tuo L."/>
        </authorList>
    </citation>
    <scope>NUCLEOTIDE SEQUENCE [LARGE SCALE GENOMIC DNA]</scope>
    <source>
        <strain evidence="14 15">N5BH11</strain>
    </source>
</reference>
<keyword evidence="5" id="KW-0349">Heme</keyword>
<proteinExistence type="inferred from homology"/>
<dbReference type="Proteomes" id="UP000306985">
    <property type="component" value="Unassembled WGS sequence"/>
</dbReference>
<dbReference type="OrthoDB" id="9776710at2"/>
<feature type="transmembrane region" description="Helical" evidence="13">
    <location>
        <begin position="293"/>
        <end position="315"/>
    </location>
</feature>
<dbReference type="PANTHER" id="PTHR43141:SF5">
    <property type="entry name" value="CYTOCHROME BD-I UBIQUINOL OXIDASE SUBUNIT 2"/>
    <property type="match status" value="1"/>
</dbReference>
<keyword evidence="7" id="KW-0479">Metal-binding</keyword>
<evidence type="ECO:0000256" key="13">
    <source>
        <dbReference type="SAM" id="Phobius"/>
    </source>
</evidence>
<dbReference type="GO" id="GO:0019646">
    <property type="term" value="P:aerobic electron transport chain"/>
    <property type="evidence" value="ECO:0007669"/>
    <property type="project" value="TreeGrafter"/>
</dbReference>
<sequence>MDLPTVWFVLIAVLWTGFFVLEGFDFGVGALHAVVGRTDAERRSALSAIGPWWDGNEVWLVVPVAGTFAAFPPWYGAWLSGQYLVFWGGLAALIVRGVALEFGRHADGAAARRVWTVLLSVASLLAPAFLGLALGDLVAGLPLDGAGDLVGGAGAAFTPYGLLVAATLTMLCLAHGATFLTLRTTGTVEGRASTLRRRLLLPATTLVVLLAVVTVVAHRPGAVATVAVLVPVAAAVVATLWSGGASAGRTFAASAVAIGGTVAAIFVGLFPNVLVSTDPATTLTVAGTAASPYALQVMSITTAVLLPIVLAYQAWGFWVFRARVSGSSPDGPSTKASAAADSAGRPSPDPR</sequence>
<evidence type="ECO:0000256" key="10">
    <source>
        <dbReference type="ARBA" id="ARBA00023004"/>
    </source>
</evidence>
<keyword evidence="8" id="KW-0249">Electron transport</keyword>
<evidence type="ECO:0000256" key="12">
    <source>
        <dbReference type="SAM" id="MobiDB-lite"/>
    </source>
</evidence>
<dbReference type="PANTHER" id="PTHR43141">
    <property type="entry name" value="CYTOCHROME BD2 SUBUNIT II"/>
    <property type="match status" value="1"/>
</dbReference>
<keyword evidence="11 13" id="KW-0472">Membrane</keyword>
<protein>
    <submittedName>
        <fullName evidence="14">Cytochrome d ubiquinol oxidase subunit II</fullName>
    </submittedName>
</protein>
<dbReference type="GO" id="GO:0070069">
    <property type="term" value="C:cytochrome complex"/>
    <property type="evidence" value="ECO:0007669"/>
    <property type="project" value="TreeGrafter"/>
</dbReference>
<evidence type="ECO:0000313" key="14">
    <source>
        <dbReference type="EMBL" id="TKV61200.1"/>
    </source>
</evidence>
<organism evidence="14 15">
    <name type="scientific">Nakamurella flava</name>
    <dbReference type="NCBI Taxonomy" id="2576308"/>
    <lineage>
        <taxon>Bacteria</taxon>
        <taxon>Bacillati</taxon>
        <taxon>Actinomycetota</taxon>
        <taxon>Actinomycetes</taxon>
        <taxon>Nakamurellales</taxon>
        <taxon>Nakamurellaceae</taxon>
        <taxon>Nakamurella</taxon>
    </lineage>
</organism>
<evidence type="ECO:0000256" key="7">
    <source>
        <dbReference type="ARBA" id="ARBA00022723"/>
    </source>
</evidence>
<dbReference type="GO" id="GO:0009055">
    <property type="term" value="F:electron transfer activity"/>
    <property type="evidence" value="ECO:0007669"/>
    <property type="project" value="TreeGrafter"/>
</dbReference>
<dbReference type="GO" id="GO:0005886">
    <property type="term" value="C:plasma membrane"/>
    <property type="evidence" value="ECO:0007669"/>
    <property type="project" value="UniProtKB-SubCell"/>
</dbReference>
<comment type="subcellular location">
    <subcellularLocation>
        <location evidence="1">Cell membrane</location>
        <topology evidence="1">Multi-pass membrane protein</topology>
    </subcellularLocation>
</comment>
<feature type="compositionally biased region" description="Polar residues" evidence="12">
    <location>
        <begin position="326"/>
        <end position="336"/>
    </location>
</feature>
<feature type="transmembrane region" description="Helical" evidence="13">
    <location>
        <begin position="114"/>
        <end position="135"/>
    </location>
</feature>
<evidence type="ECO:0000256" key="9">
    <source>
        <dbReference type="ARBA" id="ARBA00022989"/>
    </source>
</evidence>
<feature type="transmembrane region" description="Helical" evidence="13">
    <location>
        <begin position="223"/>
        <end position="244"/>
    </location>
</feature>
<dbReference type="GO" id="GO:0046872">
    <property type="term" value="F:metal ion binding"/>
    <property type="evidence" value="ECO:0007669"/>
    <property type="project" value="UniProtKB-KW"/>
</dbReference>
<dbReference type="AlphaFoldDB" id="A0A4U6QKZ5"/>
<evidence type="ECO:0000313" key="15">
    <source>
        <dbReference type="Proteomes" id="UP000306985"/>
    </source>
</evidence>
<evidence type="ECO:0000256" key="8">
    <source>
        <dbReference type="ARBA" id="ARBA00022982"/>
    </source>
</evidence>
<dbReference type="RefSeq" id="WP_137448504.1">
    <property type="nucleotide sequence ID" value="NZ_SZZH01000001.1"/>
</dbReference>
<comment type="similarity">
    <text evidence="2">Belongs to the cytochrome ubiquinol oxidase subunit 2 family.</text>
</comment>
<keyword evidence="15" id="KW-1185">Reference proteome</keyword>
<feature type="transmembrane region" description="Helical" evidence="13">
    <location>
        <begin position="81"/>
        <end position="102"/>
    </location>
</feature>
<name>A0A4U6QKZ5_9ACTN</name>
<gene>
    <name evidence="14" type="primary">cydB</name>
    <name evidence="14" type="ORF">FDO65_06135</name>
</gene>
<keyword evidence="4" id="KW-1003">Cell membrane</keyword>
<feature type="transmembrane region" description="Helical" evidence="13">
    <location>
        <begin position="199"/>
        <end position="217"/>
    </location>
</feature>
<comment type="caution">
    <text evidence="14">The sequence shown here is derived from an EMBL/GenBank/DDBJ whole genome shotgun (WGS) entry which is preliminary data.</text>
</comment>
<feature type="transmembrane region" description="Helical" evidence="13">
    <location>
        <begin position="251"/>
        <end position="273"/>
    </location>
</feature>
<evidence type="ECO:0000256" key="6">
    <source>
        <dbReference type="ARBA" id="ARBA00022692"/>
    </source>
</evidence>
<evidence type="ECO:0000256" key="5">
    <source>
        <dbReference type="ARBA" id="ARBA00022617"/>
    </source>
</evidence>
<evidence type="ECO:0000256" key="1">
    <source>
        <dbReference type="ARBA" id="ARBA00004651"/>
    </source>
</evidence>
<dbReference type="Pfam" id="PF02322">
    <property type="entry name" value="Cyt_bd_oxida_II"/>
    <property type="match status" value="1"/>
</dbReference>